<dbReference type="RefSeq" id="WP_273686532.1">
    <property type="nucleotide sequence ID" value="NZ_CP117411.1"/>
</dbReference>
<organism evidence="3 4">
    <name type="scientific">Sphingomonas naphthae</name>
    <dbReference type="NCBI Taxonomy" id="1813468"/>
    <lineage>
        <taxon>Bacteria</taxon>
        <taxon>Pseudomonadati</taxon>
        <taxon>Pseudomonadota</taxon>
        <taxon>Alphaproteobacteria</taxon>
        <taxon>Sphingomonadales</taxon>
        <taxon>Sphingomonadaceae</taxon>
        <taxon>Sphingomonas</taxon>
    </lineage>
</organism>
<evidence type="ECO:0000313" key="4">
    <source>
        <dbReference type="Proteomes" id="UP001220395"/>
    </source>
</evidence>
<feature type="region of interest" description="Disordered" evidence="1">
    <location>
        <begin position="94"/>
        <end position="114"/>
    </location>
</feature>
<dbReference type="PROSITE" id="PS51257">
    <property type="entry name" value="PROKAR_LIPOPROTEIN"/>
    <property type="match status" value="1"/>
</dbReference>
<dbReference type="InterPro" id="IPR021395">
    <property type="entry name" value="DUF3035"/>
</dbReference>
<dbReference type="Pfam" id="PF11233">
    <property type="entry name" value="DUF3035"/>
    <property type="match status" value="1"/>
</dbReference>
<reference evidence="3 4" key="1">
    <citation type="submission" date="2023-02" db="EMBL/GenBank/DDBJ databases">
        <title>Genome sequence of Sphingomonas naphthae.</title>
        <authorList>
            <person name="Kim S."/>
            <person name="Heo J."/>
            <person name="Kwon S.-W."/>
        </authorList>
    </citation>
    <scope>NUCLEOTIDE SEQUENCE [LARGE SCALE GENOMIC DNA]</scope>
    <source>
        <strain evidence="3 4">KACC 18716</strain>
    </source>
</reference>
<accession>A0ABY7TID6</accession>
<feature type="region of interest" description="Disordered" evidence="1">
    <location>
        <begin position="51"/>
        <end position="71"/>
    </location>
</feature>
<name>A0ABY7TID6_9SPHN</name>
<feature type="signal peptide" evidence="2">
    <location>
        <begin position="1"/>
        <end position="18"/>
    </location>
</feature>
<feature type="chain" id="PRO_5045347430" evidence="2">
    <location>
        <begin position="19"/>
        <end position="135"/>
    </location>
</feature>
<evidence type="ECO:0000313" key="3">
    <source>
        <dbReference type="EMBL" id="WCT72566.1"/>
    </source>
</evidence>
<keyword evidence="2" id="KW-0732">Signal</keyword>
<keyword evidence="4" id="KW-1185">Reference proteome</keyword>
<protein>
    <submittedName>
        <fullName evidence="3">DUF3035 domain-containing protein</fullName>
    </submittedName>
</protein>
<proteinExistence type="predicted"/>
<gene>
    <name evidence="3" type="ORF">PQ455_13090</name>
</gene>
<sequence>MRKLVVGSMAAVALLALAGCGRGKTSGVMSARSGLDEYAVARRAPLVVPPDFNLVPPRPGAPRPQEADTSTQALSAMFGNPSPVSQGEAAIAGQAGREADAGIRSTAGDPGTTVVNKGAVTQDILKAPATPAPQQ</sequence>
<dbReference type="Proteomes" id="UP001220395">
    <property type="component" value="Chromosome"/>
</dbReference>
<dbReference type="EMBL" id="CP117411">
    <property type="protein sequence ID" value="WCT72566.1"/>
    <property type="molecule type" value="Genomic_DNA"/>
</dbReference>
<evidence type="ECO:0000256" key="1">
    <source>
        <dbReference type="SAM" id="MobiDB-lite"/>
    </source>
</evidence>
<evidence type="ECO:0000256" key="2">
    <source>
        <dbReference type="SAM" id="SignalP"/>
    </source>
</evidence>